<dbReference type="InterPro" id="IPR011010">
    <property type="entry name" value="DNA_brk_join_enz"/>
</dbReference>
<keyword evidence="1" id="KW-0238">DNA-binding</keyword>
<keyword evidence="2" id="KW-0233">DNA recombination</keyword>
<evidence type="ECO:0000256" key="2">
    <source>
        <dbReference type="ARBA" id="ARBA00023172"/>
    </source>
</evidence>
<comment type="caution">
    <text evidence="4">The sequence shown here is derived from an EMBL/GenBank/DDBJ whole genome shotgun (WGS) entry which is preliminary data.</text>
</comment>
<evidence type="ECO:0000256" key="1">
    <source>
        <dbReference type="ARBA" id="ARBA00023125"/>
    </source>
</evidence>
<gene>
    <name evidence="4" type="ORF">GCM10009754_02210</name>
</gene>
<dbReference type="Gene3D" id="1.10.443.10">
    <property type="entry name" value="Intergrase catalytic core"/>
    <property type="match status" value="1"/>
</dbReference>
<sequence>MDLWPGVGNPAALLGHIADWLAGYGNHATRRTYAEGLGLPTRPAEIDTWAHAARDDEWATVLAHYCQVLRIGLAEGPQARRPGPPPAAPGRLRRWHWFRWCAAAGIDPVAATSRHVKSWLDALAVADAAPSTRDRMLATVKALYAYLAEFGVVTGNPAALNRRRLGLTAAAAGTSSTVTLTSAQVRALHATAALPRRGASALDTHRAVAVVALFTLGLRVSELCGLDRADLHVTRGRRALRVHGKGGKDRIVYLSGPADTALTRYLVLRDDTGKAANAAVTRRQQGTGAGTTPLLLTRTGRRFQRQAIWQLLRRVAAAGGEELSVIAGALHPHALRHFYVTTAVEAGAQLTHVQADVGHSSIDTTQQTYDHAARDPARSAVDLVADTWHGPEPAP</sequence>
<reference evidence="4 5" key="1">
    <citation type="journal article" date="2019" name="Int. J. Syst. Evol. Microbiol.">
        <title>The Global Catalogue of Microorganisms (GCM) 10K type strain sequencing project: providing services to taxonomists for standard genome sequencing and annotation.</title>
        <authorList>
            <consortium name="The Broad Institute Genomics Platform"/>
            <consortium name="The Broad Institute Genome Sequencing Center for Infectious Disease"/>
            <person name="Wu L."/>
            <person name="Ma J."/>
        </authorList>
    </citation>
    <scope>NUCLEOTIDE SEQUENCE [LARGE SCALE GENOMIC DNA]</scope>
    <source>
        <strain evidence="4 5">JCM 14545</strain>
    </source>
</reference>
<dbReference type="SUPFAM" id="SSF56349">
    <property type="entry name" value="DNA breaking-rejoining enzymes"/>
    <property type="match status" value="1"/>
</dbReference>
<evidence type="ECO:0000313" key="4">
    <source>
        <dbReference type="EMBL" id="GAA1938751.1"/>
    </source>
</evidence>
<dbReference type="InterPro" id="IPR002104">
    <property type="entry name" value="Integrase_catalytic"/>
</dbReference>
<dbReference type="PANTHER" id="PTHR30349">
    <property type="entry name" value="PHAGE INTEGRASE-RELATED"/>
    <property type="match status" value="1"/>
</dbReference>
<name>A0ABN2PYW3_9PSEU</name>
<keyword evidence="5" id="KW-1185">Reference proteome</keyword>
<dbReference type="InterPro" id="IPR050090">
    <property type="entry name" value="Tyrosine_recombinase_XerCD"/>
</dbReference>
<dbReference type="InterPro" id="IPR013762">
    <property type="entry name" value="Integrase-like_cat_sf"/>
</dbReference>
<dbReference type="Gene3D" id="1.10.150.130">
    <property type="match status" value="1"/>
</dbReference>
<dbReference type="Proteomes" id="UP001501116">
    <property type="component" value="Unassembled WGS sequence"/>
</dbReference>
<dbReference type="PROSITE" id="PS51898">
    <property type="entry name" value="TYR_RECOMBINASE"/>
    <property type="match status" value="1"/>
</dbReference>
<feature type="domain" description="Tyr recombinase" evidence="3">
    <location>
        <begin position="175"/>
        <end position="382"/>
    </location>
</feature>
<dbReference type="Pfam" id="PF00589">
    <property type="entry name" value="Phage_integrase"/>
    <property type="match status" value="1"/>
</dbReference>
<accession>A0ABN2PYW3</accession>
<evidence type="ECO:0000259" key="3">
    <source>
        <dbReference type="PROSITE" id="PS51898"/>
    </source>
</evidence>
<dbReference type="InterPro" id="IPR010998">
    <property type="entry name" value="Integrase_recombinase_N"/>
</dbReference>
<dbReference type="PANTHER" id="PTHR30349:SF81">
    <property type="entry name" value="TYROSINE RECOMBINASE XERC"/>
    <property type="match status" value="1"/>
</dbReference>
<dbReference type="EMBL" id="BAAANN010000001">
    <property type="protein sequence ID" value="GAA1938751.1"/>
    <property type="molecule type" value="Genomic_DNA"/>
</dbReference>
<proteinExistence type="predicted"/>
<dbReference type="RefSeq" id="WP_344412310.1">
    <property type="nucleotide sequence ID" value="NZ_BAAANN010000001.1"/>
</dbReference>
<organism evidence="4 5">
    <name type="scientific">Amycolatopsis minnesotensis</name>
    <dbReference type="NCBI Taxonomy" id="337894"/>
    <lineage>
        <taxon>Bacteria</taxon>
        <taxon>Bacillati</taxon>
        <taxon>Actinomycetota</taxon>
        <taxon>Actinomycetes</taxon>
        <taxon>Pseudonocardiales</taxon>
        <taxon>Pseudonocardiaceae</taxon>
        <taxon>Amycolatopsis</taxon>
    </lineage>
</organism>
<protein>
    <recommendedName>
        <fullName evidence="3">Tyr recombinase domain-containing protein</fullName>
    </recommendedName>
</protein>
<evidence type="ECO:0000313" key="5">
    <source>
        <dbReference type="Proteomes" id="UP001501116"/>
    </source>
</evidence>